<evidence type="ECO:0000256" key="2">
    <source>
        <dbReference type="SAM" id="SignalP"/>
    </source>
</evidence>
<dbReference type="Gene3D" id="2.60.120.260">
    <property type="entry name" value="Galactose-binding domain-like"/>
    <property type="match status" value="1"/>
</dbReference>
<evidence type="ECO:0000313" key="5">
    <source>
        <dbReference type="Proteomes" id="UP001165565"/>
    </source>
</evidence>
<dbReference type="Pfam" id="PF02129">
    <property type="entry name" value="Peptidase_S15"/>
    <property type="match status" value="1"/>
</dbReference>
<accession>A0AA42CVL5</accession>
<dbReference type="AlphaFoldDB" id="A0AA42CVL5"/>
<name>A0AA42CVL5_9SPHN</name>
<dbReference type="EMBL" id="JANFAV010000015">
    <property type="protein sequence ID" value="MCW6536718.1"/>
    <property type="molecule type" value="Genomic_DNA"/>
</dbReference>
<dbReference type="SUPFAM" id="SSF49785">
    <property type="entry name" value="Galactose-binding domain-like"/>
    <property type="match status" value="1"/>
</dbReference>
<keyword evidence="2" id="KW-0732">Signal</keyword>
<keyword evidence="5" id="KW-1185">Reference proteome</keyword>
<dbReference type="RefSeq" id="WP_265270403.1">
    <property type="nucleotide sequence ID" value="NZ_JANFAV010000015.1"/>
</dbReference>
<dbReference type="GO" id="GO:0008239">
    <property type="term" value="F:dipeptidyl-peptidase activity"/>
    <property type="evidence" value="ECO:0007669"/>
    <property type="project" value="InterPro"/>
</dbReference>
<sequence>MLRTFALLSLAISASAFTQAAAGIPPAISDEDERLYLVQRDLQVRTPDGATICALVIRPRTTDPVPAIVEFTIYADARKLASEARLAAAHGYAGVVGLTRGKGCSPDEPVPFEQDGADADTLIDWVARQPWNNGKIGMYGGSYGGFTTWAATKRKPAALKAIMVGAPEGPAIDTPSENGVVWNFLYPWPLYTTNNKTLDDASYADAARWNRLNRAWYIGGRAYRDLDKIDGVPNPYWDRWLSHPTYDTYWRDLAPTGPELASLDIPVLQTVGYFFGGPAAGTWYFKRHYQYRPNAQHYLVAGPWDHPMAQRGAGPANDTLAGYKMDRSALVDLVALRFQWFDYTLRGAPKPALLQDRVNYEMTGADRWKHAPSISAMSNGHLRFYLTNQRAGGNRRLSPVAGTTGSFTTLRVDMADRGDVDRPAVGGVVDKEIDTANGLTFISAPFPEATEMSGLPSGTLDFSTNKRDFDFEIDLYEMMPSGEYFMLAPYWARASQAIDPSTRRLLRPGRRNRIAFEGLRLMSRKVAKGSRLVAVVKIIKASDREINYGSGKRVVDETIADAGSPLEVKWFGDSFVELPVNRSSVAR</sequence>
<feature type="domain" description="Xaa-Pro dipeptidyl-peptidase C-terminal" evidence="3">
    <location>
        <begin position="338"/>
        <end position="569"/>
    </location>
</feature>
<dbReference type="NCBIfam" id="TIGR00976">
    <property type="entry name" value="CocE_NonD"/>
    <property type="match status" value="1"/>
</dbReference>
<organism evidence="4 5">
    <name type="scientific">Sphingomonas lycopersici</name>
    <dbReference type="NCBI Taxonomy" id="2951807"/>
    <lineage>
        <taxon>Bacteria</taxon>
        <taxon>Pseudomonadati</taxon>
        <taxon>Pseudomonadota</taxon>
        <taxon>Alphaproteobacteria</taxon>
        <taxon>Sphingomonadales</taxon>
        <taxon>Sphingomonadaceae</taxon>
        <taxon>Sphingomonas</taxon>
    </lineage>
</organism>
<dbReference type="InterPro" id="IPR029058">
    <property type="entry name" value="AB_hydrolase_fold"/>
</dbReference>
<comment type="caution">
    <text evidence="4">The sequence shown here is derived from an EMBL/GenBank/DDBJ whole genome shotgun (WGS) entry which is preliminary data.</text>
</comment>
<gene>
    <name evidence="4" type="ORF">NEE01_18220</name>
</gene>
<reference evidence="4" key="1">
    <citation type="submission" date="2022-06" db="EMBL/GenBank/DDBJ databases">
        <title>Sphingomonas sp. nov. isolated from rhizosphere soil of tomato.</title>
        <authorList>
            <person name="Dong H."/>
            <person name="Gao R."/>
        </authorList>
    </citation>
    <scope>NUCLEOTIDE SEQUENCE</scope>
    <source>
        <strain evidence="4">MMSM24</strain>
    </source>
</reference>
<evidence type="ECO:0000313" key="4">
    <source>
        <dbReference type="EMBL" id="MCW6536718.1"/>
    </source>
</evidence>
<keyword evidence="1 4" id="KW-0378">Hydrolase</keyword>
<feature type="signal peptide" evidence="2">
    <location>
        <begin position="1"/>
        <end position="20"/>
    </location>
</feature>
<dbReference type="InterPro" id="IPR013736">
    <property type="entry name" value="Xaa-Pro_dipept_C"/>
</dbReference>
<dbReference type="SUPFAM" id="SSF53474">
    <property type="entry name" value="alpha/beta-Hydrolases"/>
    <property type="match status" value="1"/>
</dbReference>
<dbReference type="InterPro" id="IPR000383">
    <property type="entry name" value="Xaa-Pro-like_dom"/>
</dbReference>
<dbReference type="Pfam" id="PF08530">
    <property type="entry name" value="PepX_C"/>
    <property type="match status" value="1"/>
</dbReference>
<dbReference type="InterPro" id="IPR005674">
    <property type="entry name" value="CocE/Ser_esterase"/>
</dbReference>
<evidence type="ECO:0000256" key="1">
    <source>
        <dbReference type="ARBA" id="ARBA00022801"/>
    </source>
</evidence>
<dbReference type="Gene3D" id="3.40.50.1820">
    <property type="entry name" value="alpha/beta hydrolase"/>
    <property type="match status" value="1"/>
</dbReference>
<dbReference type="SMART" id="SM00939">
    <property type="entry name" value="PepX_C"/>
    <property type="match status" value="1"/>
</dbReference>
<feature type="chain" id="PRO_5041312416" evidence="2">
    <location>
        <begin position="21"/>
        <end position="587"/>
    </location>
</feature>
<proteinExistence type="predicted"/>
<dbReference type="Gene3D" id="1.10.3020.10">
    <property type="entry name" value="alpha-amino acid ester hydrolase ( Helical cap domain)"/>
    <property type="match status" value="1"/>
</dbReference>
<dbReference type="Proteomes" id="UP001165565">
    <property type="component" value="Unassembled WGS sequence"/>
</dbReference>
<protein>
    <submittedName>
        <fullName evidence="4">CocE/NonD family hydrolase</fullName>
    </submittedName>
</protein>
<dbReference type="InterPro" id="IPR008979">
    <property type="entry name" value="Galactose-bd-like_sf"/>
</dbReference>
<evidence type="ECO:0000259" key="3">
    <source>
        <dbReference type="SMART" id="SM00939"/>
    </source>
</evidence>